<proteinExistence type="predicted"/>
<dbReference type="AlphaFoldDB" id="A0AAV4EQS9"/>
<evidence type="ECO:0000313" key="1">
    <source>
        <dbReference type="EMBL" id="GFR63182.1"/>
    </source>
</evidence>
<gene>
    <name evidence="1" type="ORF">ElyMa_003598100</name>
</gene>
<sequence>MPPGLSSALFPTPRPPRLRSDSLWRWELSAKRQLTAGSRTSGDSQNAFMPVRTTSVMTAADGWPRWRRPKLLRLLIRLCARRLRSGRCFCSCRGRLLCA</sequence>
<dbReference type="Proteomes" id="UP000762676">
    <property type="component" value="Unassembled WGS sequence"/>
</dbReference>
<evidence type="ECO:0000313" key="2">
    <source>
        <dbReference type="Proteomes" id="UP000762676"/>
    </source>
</evidence>
<organism evidence="1 2">
    <name type="scientific">Elysia marginata</name>
    <dbReference type="NCBI Taxonomy" id="1093978"/>
    <lineage>
        <taxon>Eukaryota</taxon>
        <taxon>Metazoa</taxon>
        <taxon>Spiralia</taxon>
        <taxon>Lophotrochozoa</taxon>
        <taxon>Mollusca</taxon>
        <taxon>Gastropoda</taxon>
        <taxon>Heterobranchia</taxon>
        <taxon>Euthyneura</taxon>
        <taxon>Panpulmonata</taxon>
        <taxon>Sacoglossa</taxon>
        <taxon>Placobranchoidea</taxon>
        <taxon>Plakobranchidae</taxon>
        <taxon>Elysia</taxon>
    </lineage>
</organism>
<dbReference type="EMBL" id="BMAT01007388">
    <property type="protein sequence ID" value="GFR63182.1"/>
    <property type="molecule type" value="Genomic_DNA"/>
</dbReference>
<protein>
    <submittedName>
        <fullName evidence="1">Uncharacterized protein</fullName>
    </submittedName>
</protein>
<name>A0AAV4EQS9_9GAST</name>
<keyword evidence="2" id="KW-1185">Reference proteome</keyword>
<comment type="caution">
    <text evidence="1">The sequence shown here is derived from an EMBL/GenBank/DDBJ whole genome shotgun (WGS) entry which is preliminary data.</text>
</comment>
<accession>A0AAV4EQS9</accession>
<reference evidence="1 2" key="1">
    <citation type="journal article" date="2021" name="Elife">
        <title>Chloroplast acquisition without the gene transfer in kleptoplastic sea slugs, Plakobranchus ocellatus.</title>
        <authorList>
            <person name="Maeda T."/>
            <person name="Takahashi S."/>
            <person name="Yoshida T."/>
            <person name="Shimamura S."/>
            <person name="Takaki Y."/>
            <person name="Nagai Y."/>
            <person name="Toyoda A."/>
            <person name="Suzuki Y."/>
            <person name="Arimoto A."/>
            <person name="Ishii H."/>
            <person name="Satoh N."/>
            <person name="Nishiyama T."/>
            <person name="Hasebe M."/>
            <person name="Maruyama T."/>
            <person name="Minagawa J."/>
            <person name="Obokata J."/>
            <person name="Shigenobu S."/>
        </authorList>
    </citation>
    <scope>NUCLEOTIDE SEQUENCE [LARGE SCALE GENOMIC DNA]</scope>
</reference>